<dbReference type="EMBL" id="JDST02000074">
    <property type="protein sequence ID" value="KFB75794.1"/>
    <property type="molecule type" value="Genomic_DNA"/>
</dbReference>
<dbReference type="AlphaFoldDB" id="A0A080MF05"/>
<organism evidence="2 3">
    <name type="scientific">Candidatus Accumulibacter cognatus</name>
    <dbReference type="NCBI Taxonomy" id="2954383"/>
    <lineage>
        <taxon>Bacteria</taxon>
        <taxon>Pseudomonadati</taxon>
        <taxon>Pseudomonadota</taxon>
        <taxon>Betaproteobacteria</taxon>
        <taxon>Candidatus Accumulibacter</taxon>
    </lineage>
</organism>
<evidence type="ECO:0000256" key="1">
    <source>
        <dbReference type="SAM" id="MobiDB-lite"/>
    </source>
</evidence>
<evidence type="ECO:0000313" key="3">
    <source>
        <dbReference type="Proteomes" id="UP000021315"/>
    </source>
</evidence>
<comment type="caution">
    <text evidence="2">The sequence shown here is derived from an EMBL/GenBank/DDBJ whole genome shotgun (WGS) entry which is preliminary data.</text>
</comment>
<evidence type="ECO:0008006" key="4">
    <source>
        <dbReference type="Google" id="ProtNLM"/>
    </source>
</evidence>
<accession>A0A080MF05</accession>
<feature type="region of interest" description="Disordered" evidence="1">
    <location>
        <begin position="308"/>
        <end position="327"/>
    </location>
</feature>
<dbReference type="Proteomes" id="UP000021315">
    <property type="component" value="Unassembled WGS sequence"/>
</dbReference>
<keyword evidence="3" id="KW-1185">Reference proteome</keyword>
<feature type="region of interest" description="Disordered" evidence="1">
    <location>
        <begin position="216"/>
        <end position="252"/>
    </location>
</feature>
<name>A0A080MF05_9PROT</name>
<dbReference type="STRING" id="1453999.AW06_003176"/>
<proteinExistence type="predicted"/>
<dbReference type="Gene3D" id="3.30.70.1790">
    <property type="entry name" value="RepB DNA-primase, N-terminal domain"/>
    <property type="match status" value="1"/>
</dbReference>
<gene>
    <name evidence="2" type="ORF">AW06_003176</name>
</gene>
<reference evidence="2" key="1">
    <citation type="submission" date="2014-02" db="EMBL/GenBank/DDBJ databases">
        <title>Expanding our view of genomic diversity in Candidatus Accumulibacter clades.</title>
        <authorList>
            <person name="Skennerton C.T."/>
            <person name="Barr J.J."/>
            <person name="Slater F.R."/>
            <person name="Bond P.L."/>
            <person name="Tyson G.W."/>
        </authorList>
    </citation>
    <scope>NUCLEOTIDE SEQUENCE [LARGE SCALE GENOMIC DNA]</scope>
</reference>
<protein>
    <recommendedName>
        <fullName evidence="4">RepB-like DNA primase domain-containing protein</fullName>
    </recommendedName>
</protein>
<evidence type="ECO:0000313" key="2">
    <source>
        <dbReference type="EMBL" id="KFB75794.1"/>
    </source>
</evidence>
<sequence>MNVTDLPPGAVQTDETGETVAVANDEFLRAVFSHLSGDAAPVVTSFAGNPTKVSAGAWQSRRWRDGENALPADGNNYFSLASFRPDEAGVYRRRKAQFAALHGVMLDDIGGKVPIDRLTLRPTWLLETSPGNHQAGYLLAEPVTDGLAADRLMNAIVAAGLCDPGANGPRARLARLPVGVNGKHTPPFVCRMVTWEPDLRYSVADLVAGLQLETRPAERAKRAAMSGHSTRPDDGDPVSGFPAPKKTPCSPRCANEAFTRRRWAMPSTTSPARGCKSILGRSMAVLPTSSPTTTGLSVASSACTAIATSGTSAPSSVTSASRSTPPG</sequence>